<feature type="domain" description="Diphosphomevalonate decarboxylase-like N-terminal" evidence="2">
    <location>
        <begin position="15"/>
        <end position="156"/>
    </location>
</feature>
<accession>A0A183G148</accession>
<dbReference type="SUPFAM" id="SSF54211">
    <property type="entry name" value="Ribosomal protein S5 domain 2-like"/>
    <property type="match status" value="1"/>
</dbReference>
<organism evidence="4 5">
    <name type="scientific">Heligmosomoides polygyrus</name>
    <name type="common">Parasitic roundworm</name>
    <dbReference type="NCBI Taxonomy" id="6339"/>
    <lineage>
        <taxon>Eukaryota</taxon>
        <taxon>Metazoa</taxon>
        <taxon>Ecdysozoa</taxon>
        <taxon>Nematoda</taxon>
        <taxon>Chromadorea</taxon>
        <taxon>Rhabditida</taxon>
        <taxon>Rhabditina</taxon>
        <taxon>Rhabditomorpha</taxon>
        <taxon>Strongyloidea</taxon>
        <taxon>Heligmosomidae</taxon>
        <taxon>Heligmosomoides</taxon>
    </lineage>
</organism>
<dbReference type="Proteomes" id="UP000050761">
    <property type="component" value="Unassembled WGS sequence"/>
</dbReference>
<evidence type="ECO:0000256" key="1">
    <source>
        <dbReference type="SAM" id="Phobius"/>
    </source>
</evidence>
<dbReference type="Pfam" id="PF22700">
    <property type="entry name" value="MVD-like_N"/>
    <property type="match status" value="1"/>
</dbReference>
<reference evidence="3 4" key="1">
    <citation type="submission" date="2018-11" db="EMBL/GenBank/DDBJ databases">
        <authorList>
            <consortium name="Pathogen Informatics"/>
        </authorList>
    </citation>
    <scope>NUCLEOTIDE SEQUENCE [LARGE SCALE GENOMIC DNA]</scope>
</reference>
<keyword evidence="1" id="KW-1133">Transmembrane helix</keyword>
<protein>
    <submittedName>
        <fullName evidence="5">GHMP_kinases_N domain-containing protein</fullName>
    </submittedName>
</protein>
<dbReference type="WBParaSite" id="HPBE_0001488301-mRNA-1">
    <property type="protein sequence ID" value="HPBE_0001488301-mRNA-1"/>
    <property type="gene ID" value="HPBE_0001488301"/>
</dbReference>
<evidence type="ECO:0000259" key="2">
    <source>
        <dbReference type="Pfam" id="PF22700"/>
    </source>
</evidence>
<evidence type="ECO:0000313" key="3">
    <source>
        <dbReference type="EMBL" id="VDP01109.1"/>
    </source>
</evidence>
<dbReference type="Gene3D" id="3.30.230.10">
    <property type="match status" value="1"/>
</dbReference>
<keyword evidence="4" id="KW-1185">Reference proteome</keyword>
<dbReference type="GO" id="GO:0004163">
    <property type="term" value="F:diphosphomevalonate decarboxylase activity"/>
    <property type="evidence" value="ECO:0007669"/>
    <property type="project" value="TreeGrafter"/>
</dbReference>
<gene>
    <name evidence="3" type="ORF">HPBE_LOCUS14884</name>
</gene>
<evidence type="ECO:0000313" key="4">
    <source>
        <dbReference type="Proteomes" id="UP000050761"/>
    </source>
</evidence>
<dbReference type="PANTHER" id="PTHR10977">
    <property type="entry name" value="DIPHOSPHOMEVALONATE DECARBOXYLASE"/>
    <property type="match status" value="1"/>
</dbReference>
<dbReference type="GO" id="GO:0019287">
    <property type="term" value="P:isopentenyl diphosphate biosynthetic process, mevalonate pathway"/>
    <property type="evidence" value="ECO:0007669"/>
    <property type="project" value="TreeGrafter"/>
</dbReference>
<dbReference type="InterPro" id="IPR014721">
    <property type="entry name" value="Ribsml_uS5_D2-typ_fold_subgr"/>
</dbReference>
<dbReference type="AlphaFoldDB" id="A0A183G148"/>
<proteinExistence type="predicted"/>
<name>A0A183G148_HELPZ</name>
<dbReference type="InterPro" id="IPR020568">
    <property type="entry name" value="Ribosomal_Su5_D2-typ_SF"/>
</dbReference>
<sequence length="170" mass="19025">MVTSWDDRAVEVEVPINIALVKYWGKRDENLIIPINNSLSLNIDEVFARTRVRCSCRIAADSVMINDSVMNLEEKKNRRFPKFFDYARSLIKKHKLGAESGDKSEAVCRFEVCSTTNFPVGAGLASSAAGFAAIAFAIGTMFRIPAEEVSRLARRGNTVTWQPQRFCIVC</sequence>
<dbReference type="OrthoDB" id="10253702at2759"/>
<keyword evidence="1" id="KW-0472">Membrane</keyword>
<evidence type="ECO:0000313" key="5">
    <source>
        <dbReference type="WBParaSite" id="HPBE_0001488301-mRNA-1"/>
    </source>
</evidence>
<dbReference type="EMBL" id="UZAH01028588">
    <property type="protein sequence ID" value="VDP01109.1"/>
    <property type="molecule type" value="Genomic_DNA"/>
</dbReference>
<dbReference type="PANTHER" id="PTHR10977:SF3">
    <property type="entry name" value="DIPHOSPHOMEVALONATE DECARBOXYLASE"/>
    <property type="match status" value="1"/>
</dbReference>
<accession>A0A3P8DKB9</accession>
<feature type="transmembrane region" description="Helical" evidence="1">
    <location>
        <begin position="118"/>
        <end position="142"/>
    </location>
</feature>
<reference evidence="5" key="2">
    <citation type="submission" date="2019-09" db="UniProtKB">
        <authorList>
            <consortium name="WormBaseParasite"/>
        </authorList>
    </citation>
    <scope>IDENTIFICATION</scope>
</reference>
<dbReference type="InterPro" id="IPR053859">
    <property type="entry name" value="MVD-like_N"/>
</dbReference>
<keyword evidence="1" id="KW-0812">Transmembrane</keyword>
<dbReference type="GO" id="GO:0005829">
    <property type="term" value="C:cytosol"/>
    <property type="evidence" value="ECO:0007669"/>
    <property type="project" value="TreeGrafter"/>
</dbReference>